<keyword evidence="1" id="KW-0238">DNA-binding</keyword>
<sequence>MTVEEFLDVVLGLPEVAQNDGHPELTGFRVRGKGFCYLNEAHETIMLKATREEQEALVAEAPEVYSPSWAGGRFAWVEIRLAMVDPVELAELVAEGWRLSAPKRLAGTLRQPPPPAAAPDQP</sequence>
<name>A0A5C4J3U0_9ACTN</name>
<dbReference type="SUPFAM" id="SSF142906">
    <property type="entry name" value="YjbR-like"/>
    <property type="match status" value="1"/>
</dbReference>
<reference evidence="1 2" key="1">
    <citation type="submission" date="2019-05" db="EMBL/GenBank/DDBJ databases">
        <title>Draft genome sequence of Actinomadura sp. 14C53.</title>
        <authorList>
            <person name="Saricaoglu S."/>
            <person name="Isik K."/>
        </authorList>
    </citation>
    <scope>NUCLEOTIDE SEQUENCE [LARGE SCALE GENOMIC DNA]</scope>
    <source>
        <strain evidence="1 2">14C53</strain>
    </source>
</reference>
<protein>
    <submittedName>
        <fullName evidence="1">MmcQ/YjbR family DNA-binding protein</fullName>
    </submittedName>
</protein>
<gene>
    <name evidence="1" type="ORF">ETD83_32220</name>
</gene>
<dbReference type="EMBL" id="VCKW01000232">
    <property type="protein sequence ID" value="TMQ91155.1"/>
    <property type="molecule type" value="Genomic_DNA"/>
</dbReference>
<dbReference type="Gene3D" id="3.90.1150.30">
    <property type="match status" value="1"/>
</dbReference>
<dbReference type="Proteomes" id="UP000309174">
    <property type="component" value="Unassembled WGS sequence"/>
</dbReference>
<dbReference type="OrthoDB" id="6167040at2"/>
<accession>A0A5C4J3U0</accession>
<dbReference type="GO" id="GO:0003677">
    <property type="term" value="F:DNA binding"/>
    <property type="evidence" value="ECO:0007669"/>
    <property type="project" value="UniProtKB-KW"/>
</dbReference>
<dbReference type="RefSeq" id="WP_138648981.1">
    <property type="nucleotide sequence ID" value="NZ_VCKW01000232.1"/>
</dbReference>
<evidence type="ECO:0000313" key="2">
    <source>
        <dbReference type="Proteomes" id="UP000309174"/>
    </source>
</evidence>
<proteinExistence type="predicted"/>
<dbReference type="AlphaFoldDB" id="A0A5C4J3U0"/>
<dbReference type="Pfam" id="PF04237">
    <property type="entry name" value="YjbR"/>
    <property type="match status" value="1"/>
</dbReference>
<comment type="caution">
    <text evidence="1">The sequence shown here is derived from an EMBL/GenBank/DDBJ whole genome shotgun (WGS) entry which is preliminary data.</text>
</comment>
<dbReference type="InterPro" id="IPR038056">
    <property type="entry name" value="YjbR-like_sf"/>
</dbReference>
<evidence type="ECO:0000313" key="1">
    <source>
        <dbReference type="EMBL" id="TMQ91155.1"/>
    </source>
</evidence>
<organism evidence="1 2">
    <name type="scientific">Actinomadura soli</name>
    <dbReference type="NCBI Taxonomy" id="2508997"/>
    <lineage>
        <taxon>Bacteria</taxon>
        <taxon>Bacillati</taxon>
        <taxon>Actinomycetota</taxon>
        <taxon>Actinomycetes</taxon>
        <taxon>Streptosporangiales</taxon>
        <taxon>Thermomonosporaceae</taxon>
        <taxon>Actinomadura</taxon>
    </lineage>
</organism>
<keyword evidence="2" id="KW-1185">Reference proteome</keyword>
<dbReference type="InterPro" id="IPR058532">
    <property type="entry name" value="YjbR/MT2646/Rv2570-like"/>
</dbReference>